<dbReference type="Proteomes" id="UP000075884">
    <property type="component" value="Unassembled WGS sequence"/>
</dbReference>
<dbReference type="AlphaFoldDB" id="A0A182N253"/>
<dbReference type="VEuPathDB" id="VectorBase:ADIR001711"/>
<reference evidence="1" key="2">
    <citation type="submission" date="2020-05" db="UniProtKB">
        <authorList>
            <consortium name="EnsemblMetazoa"/>
        </authorList>
    </citation>
    <scope>IDENTIFICATION</scope>
    <source>
        <strain evidence="1">WRAIR2</strain>
    </source>
</reference>
<organism evidence="1 2">
    <name type="scientific">Anopheles dirus</name>
    <dbReference type="NCBI Taxonomy" id="7168"/>
    <lineage>
        <taxon>Eukaryota</taxon>
        <taxon>Metazoa</taxon>
        <taxon>Ecdysozoa</taxon>
        <taxon>Arthropoda</taxon>
        <taxon>Hexapoda</taxon>
        <taxon>Insecta</taxon>
        <taxon>Pterygota</taxon>
        <taxon>Neoptera</taxon>
        <taxon>Endopterygota</taxon>
        <taxon>Diptera</taxon>
        <taxon>Nematocera</taxon>
        <taxon>Culicoidea</taxon>
        <taxon>Culicidae</taxon>
        <taxon>Anophelinae</taxon>
        <taxon>Anopheles</taxon>
    </lineage>
</organism>
<evidence type="ECO:0000313" key="1">
    <source>
        <dbReference type="EnsemblMetazoa" id="ADIR001711-PA"/>
    </source>
</evidence>
<proteinExistence type="predicted"/>
<dbReference type="EnsemblMetazoa" id="ADIR001711-RA">
    <property type="protein sequence ID" value="ADIR001711-PA"/>
    <property type="gene ID" value="ADIR001711"/>
</dbReference>
<evidence type="ECO:0000313" key="2">
    <source>
        <dbReference type="Proteomes" id="UP000075884"/>
    </source>
</evidence>
<dbReference type="STRING" id="7168.A0A182N253"/>
<sequence>MSPTPSSTQIIDTASQFVLDLRDTPTDPLPQDKLCKRSERNQSKVSMGPVSIVAQFESESFTLKKCKFRPPTPVTSVTSLVECALRQSNEERTSISALEVTTAMALDVVQRIKDDSYPLFHIMHSQRRYLEGNLLKYRMILQPYVDQRVLAALDLNSLTVNGCDNEMYYALKREEILDRTACGLLSFPVNSAQYANALFDSVRYLSGQAIRTIQHKLNEP</sequence>
<protein>
    <submittedName>
        <fullName evidence="1">Uncharacterized protein</fullName>
    </submittedName>
</protein>
<reference evidence="2" key="1">
    <citation type="submission" date="2013-03" db="EMBL/GenBank/DDBJ databases">
        <title>The Genome Sequence of Anopheles dirus WRAIR2.</title>
        <authorList>
            <consortium name="The Broad Institute Genomics Platform"/>
            <person name="Neafsey D.E."/>
            <person name="Walton C."/>
            <person name="Walker B."/>
            <person name="Young S.K."/>
            <person name="Zeng Q."/>
            <person name="Gargeya S."/>
            <person name="Fitzgerald M."/>
            <person name="Haas B."/>
            <person name="Abouelleil A."/>
            <person name="Allen A.W."/>
            <person name="Alvarado L."/>
            <person name="Arachchi H.M."/>
            <person name="Berlin A.M."/>
            <person name="Chapman S.B."/>
            <person name="Gainer-Dewar J."/>
            <person name="Goldberg J."/>
            <person name="Griggs A."/>
            <person name="Gujja S."/>
            <person name="Hansen M."/>
            <person name="Howarth C."/>
            <person name="Imamovic A."/>
            <person name="Ireland A."/>
            <person name="Larimer J."/>
            <person name="McCowan C."/>
            <person name="Murphy C."/>
            <person name="Pearson M."/>
            <person name="Poon T.W."/>
            <person name="Priest M."/>
            <person name="Roberts A."/>
            <person name="Saif S."/>
            <person name="Shea T."/>
            <person name="Sisk P."/>
            <person name="Sykes S."/>
            <person name="Wortman J."/>
            <person name="Nusbaum C."/>
            <person name="Birren B."/>
        </authorList>
    </citation>
    <scope>NUCLEOTIDE SEQUENCE [LARGE SCALE GENOMIC DNA]</scope>
    <source>
        <strain evidence="2">WRAIR2</strain>
    </source>
</reference>
<accession>A0A182N253</accession>
<keyword evidence="2" id="KW-1185">Reference proteome</keyword>
<name>A0A182N253_9DIPT</name>